<evidence type="ECO:0000313" key="2">
    <source>
        <dbReference type="EMBL" id="NHQ87513.1"/>
    </source>
</evidence>
<gene>
    <name evidence="2" type="ORF">HA050_15450</name>
</gene>
<name>A0ABX0L4F3_9NEIS</name>
<protein>
    <recommendedName>
        <fullName evidence="4">DUF4360 domain-containing protein</fullName>
    </recommendedName>
</protein>
<comment type="caution">
    <text evidence="2">The sequence shown here is derived from an EMBL/GenBank/DDBJ whole genome shotgun (WGS) entry which is preliminary data.</text>
</comment>
<dbReference type="RefSeq" id="WP_166828010.1">
    <property type="nucleotide sequence ID" value="NZ_JAAOLX010000008.1"/>
</dbReference>
<proteinExistence type="predicted"/>
<feature type="chain" id="PRO_5046089293" description="DUF4360 domain-containing protein" evidence="1">
    <location>
        <begin position="22"/>
        <end position="220"/>
    </location>
</feature>
<organism evidence="2 3">
    <name type="scientific">Iodobacter violaceini</name>
    <dbReference type="NCBI Taxonomy" id="3044271"/>
    <lineage>
        <taxon>Bacteria</taxon>
        <taxon>Pseudomonadati</taxon>
        <taxon>Pseudomonadota</taxon>
        <taxon>Betaproteobacteria</taxon>
        <taxon>Neisseriales</taxon>
        <taxon>Chitinibacteraceae</taxon>
        <taxon>Iodobacter</taxon>
    </lineage>
</organism>
<reference evidence="2 3" key="1">
    <citation type="submission" date="2020-03" db="EMBL/GenBank/DDBJ databases">
        <title>Draft genome sequence of environmentally isolated violet-colored cultures.</title>
        <authorList>
            <person name="Wilson H.S."/>
        </authorList>
    </citation>
    <scope>NUCLEOTIDE SEQUENCE [LARGE SCALE GENOMIC DNA]</scope>
    <source>
        <strain evidence="2 3">HSC-16F04</strain>
    </source>
</reference>
<keyword evidence="3" id="KW-1185">Reference proteome</keyword>
<evidence type="ECO:0000313" key="3">
    <source>
        <dbReference type="Proteomes" id="UP000712570"/>
    </source>
</evidence>
<dbReference type="Proteomes" id="UP000712570">
    <property type="component" value="Unassembled WGS sequence"/>
</dbReference>
<keyword evidence="1" id="KW-0732">Signal</keyword>
<dbReference type="EMBL" id="JAAOLX010000008">
    <property type="protein sequence ID" value="NHQ87513.1"/>
    <property type="molecule type" value="Genomic_DNA"/>
</dbReference>
<feature type="signal peptide" evidence="1">
    <location>
        <begin position="1"/>
        <end position="21"/>
    </location>
</feature>
<sequence length="220" mass="25079">MKHPFKFTVILMCILSGPVMAKDIEISCDQDDSQNPRVLALAPSGAKRIKPHTLQVNWQAGKHLFKDKPPFDEPLSGRAWHYCTYNAQTRQHLILVEDEGMFSGELLNERTGKIIAAGKSVRVTNDLSLYFSIQQPSGFDGEEWKIFNAEGKVLWNGLSVAENNHSITAEYIEPRWSDNNQLQARHRCTINNPLSKTTTVTLEKVQNNYQWRPQIKCPRS</sequence>
<evidence type="ECO:0000256" key="1">
    <source>
        <dbReference type="SAM" id="SignalP"/>
    </source>
</evidence>
<evidence type="ECO:0008006" key="4">
    <source>
        <dbReference type="Google" id="ProtNLM"/>
    </source>
</evidence>
<accession>A0ABX0L4F3</accession>